<dbReference type="Pfam" id="PF07859">
    <property type="entry name" value="Abhydrolase_3"/>
    <property type="match status" value="1"/>
</dbReference>
<dbReference type="InterPro" id="IPR050300">
    <property type="entry name" value="GDXG_lipolytic_enzyme"/>
</dbReference>
<dbReference type="InterPro" id="IPR013094">
    <property type="entry name" value="AB_hydrolase_3"/>
</dbReference>
<proteinExistence type="predicted"/>
<evidence type="ECO:0000313" key="5">
    <source>
        <dbReference type="EMBL" id="KAF9551533.1"/>
    </source>
</evidence>
<keyword evidence="3" id="KW-1133">Transmembrane helix</keyword>
<keyword evidence="3" id="KW-0812">Transmembrane</keyword>
<feature type="transmembrane region" description="Helical" evidence="3">
    <location>
        <begin position="13"/>
        <end position="40"/>
    </location>
</feature>
<dbReference type="AlphaFoldDB" id="A0A9P6FJA9"/>
<name>A0A9P6FJA9_9FUNG</name>
<keyword evidence="1" id="KW-0378">Hydrolase</keyword>
<dbReference type="Gene3D" id="3.40.50.1820">
    <property type="entry name" value="alpha/beta hydrolase"/>
    <property type="match status" value="1"/>
</dbReference>
<feature type="compositionally biased region" description="Basic and acidic residues" evidence="2">
    <location>
        <begin position="478"/>
        <end position="490"/>
    </location>
</feature>
<evidence type="ECO:0000256" key="3">
    <source>
        <dbReference type="SAM" id="Phobius"/>
    </source>
</evidence>
<evidence type="ECO:0000256" key="2">
    <source>
        <dbReference type="SAM" id="MobiDB-lite"/>
    </source>
</evidence>
<feature type="domain" description="Alpha/beta hydrolase fold-3" evidence="4">
    <location>
        <begin position="128"/>
        <end position="339"/>
    </location>
</feature>
<sequence>MSVFSKIFKYTRVVLYTFFGLILFTILIIPTIIYASYLRISGPKHVPLHSHFFIRIVYLAAAMFPYQWYQPVLAIRTALVPGDRSMVVKRDSWRAYWVGTLETKKIPAETRGGDPTWKVSLKGVDIIMLYAHGGGFVFGDAEMYNNIFCSWVQHFKTVHNKTLRILSVEYDLAPQKKFPYQRDQYISAYRFLVQEIKWNPRKIIFGGDSSGGNIILNACYVLRENHLPPPRALLCISPWIRLDANERTTPSMAHNRKSDFMPPQVFKKIARSYAGDYELHDPHISPFYVKDHSKFPEMAIIYSGAEVLRDDCARFVDHYQATGGRVTYHYMAEGMPHDYSLLRELGGKTAVKDAERRVMEWVNILVEENRILFDNRKRANAAAVSSASNVNLAATGNNMNNSVPRLDLDYSQTPLISHATRIIAAQPMMTSHSRNESGNSQGVVELNEIVTEKNPSSSHLTSNSGHSHSSGSSPIFHGGDKEEYFDAERQDDSDDEGDDDDVAVEMLVVDNHNHHHH</sequence>
<dbReference type="EMBL" id="JAAAXW010000004">
    <property type="protein sequence ID" value="KAF9551533.1"/>
    <property type="molecule type" value="Genomic_DNA"/>
</dbReference>
<keyword evidence="3" id="KW-0472">Membrane</keyword>
<protein>
    <recommendedName>
        <fullName evidence="4">Alpha/beta hydrolase fold-3 domain-containing protein</fullName>
    </recommendedName>
</protein>
<gene>
    <name evidence="5" type="ORF">EC957_008202</name>
</gene>
<dbReference type="Proteomes" id="UP000723463">
    <property type="component" value="Unassembled WGS sequence"/>
</dbReference>
<evidence type="ECO:0000313" key="6">
    <source>
        <dbReference type="Proteomes" id="UP000723463"/>
    </source>
</evidence>
<feature type="region of interest" description="Disordered" evidence="2">
    <location>
        <begin position="453"/>
        <end position="502"/>
    </location>
</feature>
<comment type="caution">
    <text evidence="5">The sequence shown here is derived from an EMBL/GenBank/DDBJ whole genome shotgun (WGS) entry which is preliminary data.</text>
</comment>
<organism evidence="5 6">
    <name type="scientific">Mortierella hygrophila</name>
    <dbReference type="NCBI Taxonomy" id="979708"/>
    <lineage>
        <taxon>Eukaryota</taxon>
        <taxon>Fungi</taxon>
        <taxon>Fungi incertae sedis</taxon>
        <taxon>Mucoromycota</taxon>
        <taxon>Mortierellomycotina</taxon>
        <taxon>Mortierellomycetes</taxon>
        <taxon>Mortierellales</taxon>
        <taxon>Mortierellaceae</taxon>
        <taxon>Mortierella</taxon>
    </lineage>
</organism>
<reference evidence="5" key="1">
    <citation type="journal article" date="2020" name="Fungal Divers.">
        <title>Resolving the Mortierellaceae phylogeny through synthesis of multi-gene phylogenetics and phylogenomics.</title>
        <authorList>
            <person name="Vandepol N."/>
            <person name="Liber J."/>
            <person name="Desiro A."/>
            <person name="Na H."/>
            <person name="Kennedy M."/>
            <person name="Barry K."/>
            <person name="Grigoriev I.V."/>
            <person name="Miller A.N."/>
            <person name="O'Donnell K."/>
            <person name="Stajich J.E."/>
            <person name="Bonito G."/>
        </authorList>
    </citation>
    <scope>NUCLEOTIDE SEQUENCE</scope>
    <source>
        <strain evidence="5">NRRL 2591</strain>
    </source>
</reference>
<feature type="compositionally biased region" description="Acidic residues" evidence="2">
    <location>
        <begin position="491"/>
        <end position="502"/>
    </location>
</feature>
<dbReference type="GO" id="GO:0016787">
    <property type="term" value="F:hydrolase activity"/>
    <property type="evidence" value="ECO:0007669"/>
    <property type="project" value="UniProtKB-KW"/>
</dbReference>
<dbReference type="PANTHER" id="PTHR48081:SF8">
    <property type="entry name" value="ALPHA_BETA HYDROLASE FOLD-3 DOMAIN-CONTAINING PROTEIN-RELATED"/>
    <property type="match status" value="1"/>
</dbReference>
<dbReference type="InterPro" id="IPR029058">
    <property type="entry name" value="AB_hydrolase_fold"/>
</dbReference>
<accession>A0A9P6FJA9</accession>
<dbReference type="PANTHER" id="PTHR48081">
    <property type="entry name" value="AB HYDROLASE SUPERFAMILY PROTEIN C4A8.06C"/>
    <property type="match status" value="1"/>
</dbReference>
<dbReference type="SUPFAM" id="SSF53474">
    <property type="entry name" value="alpha/beta-Hydrolases"/>
    <property type="match status" value="1"/>
</dbReference>
<feature type="compositionally biased region" description="Low complexity" evidence="2">
    <location>
        <begin position="456"/>
        <end position="477"/>
    </location>
</feature>
<evidence type="ECO:0000256" key="1">
    <source>
        <dbReference type="ARBA" id="ARBA00022801"/>
    </source>
</evidence>
<evidence type="ECO:0000259" key="4">
    <source>
        <dbReference type="Pfam" id="PF07859"/>
    </source>
</evidence>
<keyword evidence="6" id="KW-1185">Reference proteome</keyword>